<dbReference type="Pfam" id="PF10457">
    <property type="entry name" value="MENTAL"/>
    <property type="match status" value="1"/>
</dbReference>
<dbReference type="PANTHER" id="PTHR46121:SF4">
    <property type="entry name" value="STEROIDOGENIC ACUTE REGULATORY PROTEIN-LIKE"/>
    <property type="match status" value="1"/>
</dbReference>
<gene>
    <name evidence="6" type="ORF">AFUS01_LOCUS33674</name>
</gene>
<reference evidence="6" key="1">
    <citation type="submission" date="2021-06" db="EMBL/GenBank/DDBJ databases">
        <authorList>
            <person name="Hodson N. C."/>
            <person name="Mongue J. A."/>
            <person name="Jaron S. K."/>
        </authorList>
    </citation>
    <scope>NUCLEOTIDE SEQUENCE</scope>
</reference>
<dbReference type="GO" id="GO:0005789">
    <property type="term" value="C:endoplasmic reticulum membrane"/>
    <property type="evidence" value="ECO:0007669"/>
    <property type="project" value="TreeGrafter"/>
</dbReference>
<keyword evidence="4" id="KW-1133">Transmembrane helix</keyword>
<evidence type="ECO:0000256" key="1">
    <source>
        <dbReference type="ARBA" id="ARBA00004141"/>
    </source>
</evidence>
<organism evidence="6 7">
    <name type="scientific">Allacma fusca</name>
    <dbReference type="NCBI Taxonomy" id="39272"/>
    <lineage>
        <taxon>Eukaryota</taxon>
        <taxon>Metazoa</taxon>
        <taxon>Ecdysozoa</taxon>
        <taxon>Arthropoda</taxon>
        <taxon>Hexapoda</taxon>
        <taxon>Collembola</taxon>
        <taxon>Symphypleona</taxon>
        <taxon>Sminthuridae</taxon>
        <taxon>Allacma</taxon>
    </lineage>
</organism>
<dbReference type="InterPro" id="IPR051869">
    <property type="entry name" value="STARD3"/>
</dbReference>
<evidence type="ECO:0000313" key="7">
    <source>
        <dbReference type="Proteomes" id="UP000708208"/>
    </source>
</evidence>
<evidence type="ECO:0000259" key="5">
    <source>
        <dbReference type="PROSITE" id="PS51439"/>
    </source>
</evidence>
<feature type="domain" description="MENTAL" evidence="5">
    <location>
        <begin position="1"/>
        <end position="64"/>
    </location>
</feature>
<feature type="non-terminal residue" evidence="6">
    <location>
        <position position="64"/>
    </location>
</feature>
<evidence type="ECO:0000256" key="4">
    <source>
        <dbReference type="SAM" id="Phobius"/>
    </source>
</evidence>
<evidence type="ECO:0000313" key="6">
    <source>
        <dbReference type="EMBL" id="CAG7823457.1"/>
    </source>
</evidence>
<dbReference type="AlphaFoldDB" id="A0A8J2KTH3"/>
<name>A0A8J2KTH3_9HEXA</name>
<dbReference type="EMBL" id="CAJVCH010529528">
    <property type="protein sequence ID" value="CAG7823457.1"/>
    <property type="molecule type" value="Genomic_DNA"/>
</dbReference>
<dbReference type="PROSITE" id="PS51439">
    <property type="entry name" value="MENTAL"/>
    <property type="match status" value="1"/>
</dbReference>
<keyword evidence="7" id="KW-1185">Reference proteome</keyword>
<feature type="transmembrane region" description="Helical" evidence="4">
    <location>
        <begin position="24"/>
        <end position="45"/>
    </location>
</feature>
<keyword evidence="2 4" id="KW-0812">Transmembrane</keyword>
<accession>A0A8J2KTH3</accession>
<dbReference type="OrthoDB" id="74575at2759"/>
<evidence type="ECO:0000256" key="2">
    <source>
        <dbReference type="ARBA" id="ARBA00022692"/>
    </source>
</evidence>
<dbReference type="GO" id="GO:0140284">
    <property type="term" value="C:endoplasmic reticulum-endosome membrane contact site"/>
    <property type="evidence" value="ECO:0007669"/>
    <property type="project" value="TreeGrafter"/>
</dbReference>
<comment type="caution">
    <text evidence="6">The sequence shown here is derived from an EMBL/GenBank/DDBJ whole genome shotgun (WGS) entry which is preliminary data.</text>
</comment>
<dbReference type="InterPro" id="IPR019498">
    <property type="entry name" value="MENTAL"/>
</dbReference>
<dbReference type="PANTHER" id="PTHR46121">
    <property type="entry name" value="STEROIDOGENIC ACUTE REGULATORY PROTEIN-LIKE"/>
    <property type="match status" value="1"/>
</dbReference>
<dbReference type="Proteomes" id="UP000708208">
    <property type="component" value="Unassembled WGS sequence"/>
</dbReference>
<dbReference type="GO" id="GO:0031902">
    <property type="term" value="C:late endosome membrane"/>
    <property type="evidence" value="ECO:0007669"/>
    <property type="project" value="TreeGrafter"/>
</dbReference>
<comment type="subcellular location">
    <subcellularLocation>
        <location evidence="1">Membrane</location>
        <topology evidence="1">Multi-pass membrane protein</topology>
    </subcellularLocation>
</comment>
<dbReference type="GO" id="GO:0099044">
    <property type="term" value="P:vesicle tethering to endoplasmic reticulum"/>
    <property type="evidence" value="ECO:0007669"/>
    <property type="project" value="TreeGrafter"/>
</dbReference>
<sequence>FTTTSTCCFLLVKIFLFNWSNIDATYPVMLVLSSFILSWSEAWFLDFRVVPQERQAAMYYSRKS</sequence>
<keyword evidence="3 4" id="KW-0472">Membrane</keyword>
<evidence type="ECO:0000256" key="3">
    <source>
        <dbReference type="ARBA" id="ARBA00023136"/>
    </source>
</evidence>
<protein>
    <recommendedName>
        <fullName evidence="5">MENTAL domain-containing protein</fullName>
    </recommendedName>
</protein>
<dbReference type="GO" id="GO:0005765">
    <property type="term" value="C:lysosomal membrane"/>
    <property type="evidence" value="ECO:0007669"/>
    <property type="project" value="TreeGrafter"/>
</dbReference>
<proteinExistence type="predicted"/>